<feature type="compositionally biased region" description="Polar residues" evidence="1">
    <location>
        <begin position="1"/>
        <end position="17"/>
    </location>
</feature>
<protein>
    <submittedName>
        <fullName evidence="2">Uncharacterized protein</fullName>
    </submittedName>
</protein>
<sequence>MSFLNRSLTSSDSNGNLPTPPSPQRPTCFDIVLNSNEPAPPNVAEADKPHPPVPPTTPPAHSQPTTRQPRRRQTTKREHDPTRCRDKGCALSVPEQVAGNIRCAPCLASPPSGSEKRIARRAAGDMCTTLGCVLSAAEQAAGFATCAACRAMKGCGRMRQRGLYAAQGRCRTRGCPLGPEDRGYVQCASCRKVGMQRLRMWKKVGKVRSGAGGAASS</sequence>
<dbReference type="EMBL" id="JH793285">
    <property type="protein sequence ID" value="ELQ44693.1"/>
    <property type="molecule type" value="Genomic_DNA"/>
</dbReference>
<reference evidence="2" key="1">
    <citation type="journal article" date="2012" name="PLoS Genet.">
        <title>Comparative analysis of the genomes of two field isolates of the rice blast fungus Magnaporthe oryzae.</title>
        <authorList>
            <person name="Xue M."/>
            <person name="Yang J."/>
            <person name="Li Z."/>
            <person name="Hu S."/>
            <person name="Yao N."/>
            <person name="Dean R.A."/>
            <person name="Zhao W."/>
            <person name="Shen M."/>
            <person name="Zhang H."/>
            <person name="Li C."/>
            <person name="Liu L."/>
            <person name="Cao L."/>
            <person name="Xu X."/>
            <person name="Xing Y."/>
            <person name="Hsiang T."/>
            <person name="Zhang Z."/>
            <person name="Xu J.R."/>
            <person name="Peng Y.L."/>
        </authorList>
    </citation>
    <scope>NUCLEOTIDE SEQUENCE</scope>
    <source>
        <strain evidence="2">Y34</strain>
    </source>
</reference>
<accession>A0AA97PS48</accession>
<evidence type="ECO:0000313" key="2">
    <source>
        <dbReference type="EMBL" id="ELQ44693.1"/>
    </source>
</evidence>
<organism evidence="2">
    <name type="scientific">Pyricularia oryzae (strain Y34)</name>
    <name type="common">Rice blast fungus</name>
    <name type="synonym">Magnaporthe oryzae</name>
    <dbReference type="NCBI Taxonomy" id="1143189"/>
    <lineage>
        <taxon>Eukaryota</taxon>
        <taxon>Fungi</taxon>
        <taxon>Dikarya</taxon>
        <taxon>Ascomycota</taxon>
        <taxon>Pezizomycotina</taxon>
        <taxon>Sordariomycetes</taxon>
        <taxon>Sordariomycetidae</taxon>
        <taxon>Magnaporthales</taxon>
        <taxon>Pyriculariaceae</taxon>
        <taxon>Pyricularia</taxon>
    </lineage>
</organism>
<gene>
    <name evidence="2" type="ORF">OOU_Y34scaffold00065g5</name>
</gene>
<name>A0AA97PS48_PYRO3</name>
<evidence type="ECO:0000256" key="1">
    <source>
        <dbReference type="SAM" id="MobiDB-lite"/>
    </source>
</evidence>
<feature type="region of interest" description="Disordered" evidence="1">
    <location>
        <begin position="1"/>
        <end position="85"/>
    </location>
</feature>
<dbReference type="AlphaFoldDB" id="A0AA97PS48"/>
<proteinExistence type="predicted"/>
<feature type="compositionally biased region" description="Basic and acidic residues" evidence="1">
    <location>
        <begin position="75"/>
        <end position="85"/>
    </location>
</feature>
<dbReference type="Proteomes" id="UP000011086">
    <property type="component" value="Unassembled WGS sequence"/>
</dbReference>